<feature type="region of interest" description="Disordered" evidence="6">
    <location>
        <begin position="162"/>
        <end position="220"/>
    </location>
</feature>
<dbReference type="AlphaFoldDB" id="A0A9P7K9N1"/>
<evidence type="ECO:0000256" key="1">
    <source>
        <dbReference type="ARBA" id="ARBA00004123"/>
    </source>
</evidence>
<dbReference type="GO" id="GO:0005634">
    <property type="term" value="C:nucleus"/>
    <property type="evidence" value="ECO:0007669"/>
    <property type="project" value="UniProtKB-SubCell"/>
</dbReference>
<dbReference type="InterPro" id="IPR051089">
    <property type="entry name" value="prtT"/>
</dbReference>
<dbReference type="Gene3D" id="4.10.240.10">
    <property type="entry name" value="Zn(2)-C6 fungal-type DNA-binding domain"/>
    <property type="match status" value="1"/>
</dbReference>
<gene>
    <name evidence="8" type="ORF">DXG03_002807</name>
</gene>
<dbReference type="Pfam" id="PF00172">
    <property type="entry name" value="Zn_clus"/>
    <property type="match status" value="1"/>
</dbReference>
<keyword evidence="3" id="KW-0238">DNA-binding</keyword>
<evidence type="ECO:0000256" key="2">
    <source>
        <dbReference type="ARBA" id="ARBA00023015"/>
    </source>
</evidence>
<evidence type="ECO:0000256" key="3">
    <source>
        <dbReference type="ARBA" id="ARBA00023125"/>
    </source>
</evidence>
<dbReference type="SUPFAM" id="SSF57701">
    <property type="entry name" value="Zn2/Cys6 DNA-binding domain"/>
    <property type="match status" value="1"/>
</dbReference>
<feature type="region of interest" description="Disordered" evidence="6">
    <location>
        <begin position="423"/>
        <end position="450"/>
    </location>
</feature>
<feature type="compositionally biased region" description="Polar residues" evidence="6">
    <location>
        <begin position="162"/>
        <end position="189"/>
    </location>
</feature>
<dbReference type="PANTHER" id="PTHR31845">
    <property type="entry name" value="FINGER DOMAIN PROTEIN, PUTATIVE-RELATED"/>
    <property type="match status" value="1"/>
</dbReference>
<feature type="compositionally biased region" description="Low complexity" evidence="6">
    <location>
        <begin position="297"/>
        <end position="310"/>
    </location>
</feature>
<dbReference type="OrthoDB" id="39175at2759"/>
<evidence type="ECO:0000259" key="7">
    <source>
        <dbReference type="PROSITE" id="PS50048"/>
    </source>
</evidence>
<dbReference type="InterPro" id="IPR001138">
    <property type="entry name" value="Zn2Cys6_DnaBD"/>
</dbReference>
<proteinExistence type="predicted"/>
<name>A0A9P7K9N1_9AGAR</name>
<dbReference type="GO" id="GO:0000976">
    <property type="term" value="F:transcription cis-regulatory region binding"/>
    <property type="evidence" value="ECO:0007669"/>
    <property type="project" value="TreeGrafter"/>
</dbReference>
<evidence type="ECO:0000313" key="9">
    <source>
        <dbReference type="Proteomes" id="UP000775547"/>
    </source>
</evidence>
<dbReference type="CDD" id="cd00067">
    <property type="entry name" value="GAL4"/>
    <property type="match status" value="1"/>
</dbReference>
<comment type="caution">
    <text evidence="8">The sequence shown here is derived from an EMBL/GenBank/DDBJ whole genome shotgun (WGS) entry which is preliminary data.</text>
</comment>
<keyword evidence="4" id="KW-0804">Transcription</keyword>
<feature type="region of interest" description="Disordered" evidence="6">
    <location>
        <begin position="286"/>
        <end position="329"/>
    </location>
</feature>
<dbReference type="PROSITE" id="PS50048">
    <property type="entry name" value="ZN2_CY6_FUNGAL_2"/>
    <property type="match status" value="1"/>
</dbReference>
<dbReference type="InterPro" id="IPR036864">
    <property type="entry name" value="Zn2-C6_fun-type_DNA-bd_sf"/>
</dbReference>
<feature type="compositionally biased region" description="Low complexity" evidence="6">
    <location>
        <begin position="55"/>
        <end position="69"/>
    </location>
</feature>
<organism evidence="8 9">
    <name type="scientific">Asterophora parasitica</name>
    <dbReference type="NCBI Taxonomy" id="117018"/>
    <lineage>
        <taxon>Eukaryota</taxon>
        <taxon>Fungi</taxon>
        <taxon>Dikarya</taxon>
        <taxon>Basidiomycota</taxon>
        <taxon>Agaricomycotina</taxon>
        <taxon>Agaricomycetes</taxon>
        <taxon>Agaricomycetidae</taxon>
        <taxon>Agaricales</taxon>
        <taxon>Tricholomatineae</taxon>
        <taxon>Lyophyllaceae</taxon>
        <taxon>Asterophora</taxon>
    </lineage>
</organism>
<protein>
    <recommendedName>
        <fullName evidence="7">Zn(2)-C6 fungal-type domain-containing protein</fullName>
    </recommendedName>
</protein>
<dbReference type="EMBL" id="JABCKV010000186">
    <property type="protein sequence ID" value="KAG5642433.1"/>
    <property type="molecule type" value="Genomic_DNA"/>
</dbReference>
<comment type="subcellular location">
    <subcellularLocation>
        <location evidence="1">Nucleus</location>
    </subcellularLocation>
</comment>
<reference evidence="8" key="1">
    <citation type="submission" date="2020-07" db="EMBL/GenBank/DDBJ databases">
        <authorList>
            <person name="Nieuwenhuis M."/>
            <person name="Van De Peppel L.J.J."/>
        </authorList>
    </citation>
    <scope>NUCLEOTIDE SEQUENCE</scope>
    <source>
        <strain evidence="8">AP01</strain>
        <tissue evidence="8">Mycelium</tissue>
    </source>
</reference>
<feature type="domain" description="Zn(2)-C6 fungal-type" evidence="7">
    <location>
        <begin position="222"/>
        <end position="254"/>
    </location>
</feature>
<dbReference type="GO" id="GO:0000981">
    <property type="term" value="F:DNA-binding transcription factor activity, RNA polymerase II-specific"/>
    <property type="evidence" value="ECO:0007669"/>
    <property type="project" value="InterPro"/>
</dbReference>
<sequence length="567" mass="61645">MSNSYNNNHSWAQQQGVFGQAGQPSQMGDFDFTLPGNSDDIQHQAQSDGVYAYHPSQLQLPSGSGSSSSVMNSNFARNQPHSRSSSYGNVAPINTTSYGSSANQSQNIGSYNATFPPPVQEHLWRDTSVRYGRPVPNNPNFVGSSISGAVNDNYLSASSSAMQDVFPQSSPSRSNTQTPHYSLAPTATTADPRAKRARSNREDARDDEQDSADAAKPKAGGACARCKNLKVKCEFKTETDPCKRCLNGGHECMIPGRKKRRTPPKREHLLNQIREQAAQIKDLMSQLESTGNPQRRSSSITSDSFGSSHSPLLSPATSHTSFVSSEAQANAPEADAAANKAVEEWIAKAKQSFEDFDVFIGIGGAGMPQSYLVEEDLEENPDDYDPDDEYDIVSDNEHGSEYEIAVEHYDGDDVTLDQGTLRHKASSSSIGTNGTGATHQTRKKAAESSKPAILPGEAAPFGLFGKLSLKTPVKRGDSAEVEEADKAPGIANTNFFRPTPGTTDKRLSNFQHPPLILTRKVITPTEAEQLFQIYFDKMNLSLSLLDPVLYTAQRTCYRSPLLFTVSE</sequence>
<evidence type="ECO:0000256" key="4">
    <source>
        <dbReference type="ARBA" id="ARBA00023163"/>
    </source>
</evidence>
<keyword evidence="5" id="KW-0539">Nucleus</keyword>
<dbReference type="SMART" id="SM00066">
    <property type="entry name" value="GAL4"/>
    <property type="match status" value="1"/>
</dbReference>
<accession>A0A9P7K9N1</accession>
<feature type="region of interest" description="Disordered" evidence="6">
    <location>
        <begin position="20"/>
        <end position="42"/>
    </location>
</feature>
<feature type="region of interest" description="Disordered" evidence="6">
    <location>
        <begin position="55"/>
        <end position="91"/>
    </location>
</feature>
<dbReference type="Proteomes" id="UP000775547">
    <property type="component" value="Unassembled WGS sequence"/>
</dbReference>
<dbReference type="GO" id="GO:0008270">
    <property type="term" value="F:zinc ion binding"/>
    <property type="evidence" value="ECO:0007669"/>
    <property type="project" value="InterPro"/>
</dbReference>
<keyword evidence="2" id="KW-0805">Transcription regulation</keyword>
<reference evidence="8" key="2">
    <citation type="submission" date="2021-10" db="EMBL/GenBank/DDBJ databases">
        <title>Phylogenomics reveals ancestral predisposition of the termite-cultivated fungus Termitomyces towards a domesticated lifestyle.</title>
        <authorList>
            <person name="Auxier B."/>
            <person name="Grum-Grzhimaylo A."/>
            <person name="Cardenas M.E."/>
            <person name="Lodge J.D."/>
            <person name="Laessoe T."/>
            <person name="Pedersen O."/>
            <person name="Smith M.E."/>
            <person name="Kuyper T.W."/>
            <person name="Franco-Molano E.A."/>
            <person name="Baroni T.J."/>
            <person name="Aanen D.K."/>
        </authorList>
    </citation>
    <scope>NUCLEOTIDE SEQUENCE</scope>
    <source>
        <strain evidence="8">AP01</strain>
        <tissue evidence="8">Mycelium</tissue>
    </source>
</reference>
<evidence type="ECO:0000256" key="5">
    <source>
        <dbReference type="ARBA" id="ARBA00023242"/>
    </source>
</evidence>
<feature type="compositionally biased region" description="Polar residues" evidence="6">
    <location>
        <begin position="426"/>
        <end position="439"/>
    </location>
</feature>
<feature type="compositionally biased region" description="Polar residues" evidence="6">
    <location>
        <begin position="286"/>
        <end position="296"/>
    </location>
</feature>
<keyword evidence="9" id="KW-1185">Reference proteome</keyword>
<dbReference type="PANTHER" id="PTHR31845:SF17">
    <property type="entry name" value="ZN(II)2CYS6 TRANSCRIPTION FACTOR (EUROFUNG)"/>
    <property type="match status" value="1"/>
</dbReference>
<feature type="compositionally biased region" description="Polar residues" evidence="6">
    <location>
        <begin position="315"/>
        <end position="325"/>
    </location>
</feature>
<evidence type="ECO:0000313" key="8">
    <source>
        <dbReference type="EMBL" id="KAG5642433.1"/>
    </source>
</evidence>
<evidence type="ECO:0000256" key="6">
    <source>
        <dbReference type="SAM" id="MobiDB-lite"/>
    </source>
</evidence>
<feature type="compositionally biased region" description="Polar residues" evidence="6">
    <location>
        <begin position="70"/>
        <end position="91"/>
    </location>
</feature>
<dbReference type="PROSITE" id="PS00463">
    <property type="entry name" value="ZN2_CY6_FUNGAL_1"/>
    <property type="match status" value="1"/>
</dbReference>